<name>A0A6A3CQ36_HIBSY</name>
<accession>A0A6A3CQ36</accession>
<dbReference type="AlphaFoldDB" id="A0A6A3CQ36"/>
<evidence type="ECO:0000313" key="2">
    <source>
        <dbReference type="Proteomes" id="UP000436088"/>
    </source>
</evidence>
<proteinExistence type="predicted"/>
<dbReference type="Proteomes" id="UP000436088">
    <property type="component" value="Unassembled WGS sequence"/>
</dbReference>
<gene>
    <name evidence="1" type="ORF">F3Y22_tig00003725pilonHSYRG00150</name>
</gene>
<keyword evidence="2" id="KW-1185">Reference proteome</keyword>
<dbReference type="EMBL" id="VEPZ02000231">
    <property type="protein sequence ID" value="KAE8729229.1"/>
    <property type="molecule type" value="Genomic_DNA"/>
</dbReference>
<evidence type="ECO:0000313" key="1">
    <source>
        <dbReference type="EMBL" id="KAE8729229.1"/>
    </source>
</evidence>
<sequence>MVAFIATIGNGFGPVPRRWPSGSKASGVFWRGRWQLERQWTGGGSRIVSCVVAVGSNIWQRRLES</sequence>
<comment type="caution">
    <text evidence="1">The sequence shown here is derived from an EMBL/GenBank/DDBJ whole genome shotgun (WGS) entry which is preliminary data.</text>
</comment>
<organism evidence="1 2">
    <name type="scientific">Hibiscus syriacus</name>
    <name type="common">Rose of Sharon</name>
    <dbReference type="NCBI Taxonomy" id="106335"/>
    <lineage>
        <taxon>Eukaryota</taxon>
        <taxon>Viridiplantae</taxon>
        <taxon>Streptophyta</taxon>
        <taxon>Embryophyta</taxon>
        <taxon>Tracheophyta</taxon>
        <taxon>Spermatophyta</taxon>
        <taxon>Magnoliopsida</taxon>
        <taxon>eudicotyledons</taxon>
        <taxon>Gunneridae</taxon>
        <taxon>Pentapetalae</taxon>
        <taxon>rosids</taxon>
        <taxon>malvids</taxon>
        <taxon>Malvales</taxon>
        <taxon>Malvaceae</taxon>
        <taxon>Malvoideae</taxon>
        <taxon>Hibiscus</taxon>
    </lineage>
</organism>
<reference evidence="1" key="1">
    <citation type="submission" date="2019-09" db="EMBL/GenBank/DDBJ databases">
        <title>Draft genome information of white flower Hibiscus syriacus.</title>
        <authorList>
            <person name="Kim Y.-M."/>
        </authorList>
    </citation>
    <scope>NUCLEOTIDE SEQUENCE [LARGE SCALE GENOMIC DNA]</scope>
    <source>
        <strain evidence="1">YM2019G1</strain>
    </source>
</reference>
<protein>
    <submittedName>
        <fullName evidence="1">Uncharacterized protein</fullName>
    </submittedName>
</protein>